<feature type="non-terminal residue" evidence="2">
    <location>
        <position position="1"/>
    </location>
</feature>
<dbReference type="InterPro" id="IPR007180">
    <property type="entry name" value="DUF382"/>
</dbReference>
<protein>
    <recommendedName>
        <fullName evidence="1">DUF382 domain-containing protein</fullName>
    </recommendedName>
</protein>
<feature type="domain" description="DUF382" evidence="1">
    <location>
        <begin position="48"/>
        <end position="164"/>
    </location>
</feature>
<organism evidence="2">
    <name type="scientific">Trepomonas sp. PC1</name>
    <dbReference type="NCBI Taxonomy" id="1076344"/>
    <lineage>
        <taxon>Eukaryota</taxon>
        <taxon>Metamonada</taxon>
        <taxon>Diplomonadida</taxon>
        <taxon>Hexamitidae</taxon>
        <taxon>Hexamitinae</taxon>
        <taxon>Trepomonas</taxon>
    </lineage>
</organism>
<evidence type="ECO:0000313" key="2">
    <source>
        <dbReference type="EMBL" id="JAP96386.1"/>
    </source>
</evidence>
<dbReference type="InterPro" id="IPR052584">
    <property type="entry name" value="U2_snRNP_Complex_Component"/>
</dbReference>
<accession>A0A146KM12</accession>
<reference evidence="2" key="1">
    <citation type="submission" date="2015-07" db="EMBL/GenBank/DDBJ databases">
        <title>Adaptation to a free-living lifestyle via gene acquisitions in the diplomonad Trepomonas sp. PC1.</title>
        <authorList>
            <person name="Xu F."/>
            <person name="Jerlstrom-Hultqvist J."/>
            <person name="Kolisko M."/>
            <person name="Simpson A.G.B."/>
            <person name="Roger A.J."/>
            <person name="Svard S.G."/>
            <person name="Andersson J.O."/>
        </authorList>
    </citation>
    <scope>NUCLEOTIDE SEQUENCE</scope>
    <source>
        <strain evidence="2">PC1</strain>
    </source>
</reference>
<dbReference type="PANTHER" id="PTHR12785">
    <property type="entry name" value="SPLICING FACTOR 3B"/>
    <property type="match status" value="1"/>
</dbReference>
<dbReference type="EMBL" id="GDID01000220">
    <property type="protein sequence ID" value="JAP96386.1"/>
    <property type="molecule type" value="Transcribed_RNA"/>
</dbReference>
<sequence length="207" mass="24870">ELLQRFETRIEQKQQNVKKDSLPKRAHLKSIEKKPKRLSLVELKIKSNPKYTQFDDINAPNPEQLVQIRSWPNTVDIPRHWRQNKGVFLSQKSKYHNDFKIPRQYLSAALQRKKQVDEYNKKSIQQQARLELKSSENQLYEVFDEDFADQNEYLPFGEVLYQNRLVELKYKYDFVKGEISDRLKSAINHQEGKEYPWDIRIKVLGYE</sequence>
<dbReference type="GO" id="GO:0005634">
    <property type="term" value="C:nucleus"/>
    <property type="evidence" value="ECO:0007669"/>
    <property type="project" value="InterPro"/>
</dbReference>
<name>A0A146KM12_9EUKA</name>
<gene>
    <name evidence="2" type="ORF">TPC1_10296</name>
</gene>
<evidence type="ECO:0000259" key="1">
    <source>
        <dbReference type="Pfam" id="PF04037"/>
    </source>
</evidence>
<dbReference type="Pfam" id="PF04037">
    <property type="entry name" value="DUF382"/>
    <property type="match status" value="1"/>
</dbReference>
<dbReference type="AlphaFoldDB" id="A0A146KM12"/>
<proteinExistence type="predicted"/>
<dbReference type="PANTHER" id="PTHR12785:SF6">
    <property type="entry name" value="SPLICING FACTOR 3B SUBUNIT 2"/>
    <property type="match status" value="1"/>
</dbReference>